<dbReference type="AlphaFoldDB" id="A0AA37F6T5"/>
<reference evidence="2" key="2">
    <citation type="submission" date="2022-09" db="EMBL/GenBank/DDBJ databases">
        <authorList>
            <person name="Sun Q."/>
            <person name="Ohkuma M."/>
        </authorList>
    </citation>
    <scope>NUCLEOTIDE SEQUENCE</scope>
    <source>
        <strain evidence="2">JCM 3093</strain>
    </source>
</reference>
<dbReference type="EMBL" id="BMQD01000017">
    <property type="protein sequence ID" value="GGK84681.1"/>
    <property type="molecule type" value="Genomic_DNA"/>
</dbReference>
<sequence>MILRDDSRAELLAASLRHAERLDRVGELLGAGSEPDGRALDDWVPAVEVEPEADQFPRSGAERTEPRRRHGGANADPEQEKKRDLAEVVPGVGAACDFRAPPAPKKGPRGAPAVIS</sequence>
<proteinExistence type="predicted"/>
<comment type="caution">
    <text evidence="2">The sequence shown here is derived from an EMBL/GenBank/DDBJ whole genome shotgun (WGS) entry which is preliminary data.</text>
</comment>
<evidence type="ECO:0000256" key="1">
    <source>
        <dbReference type="SAM" id="MobiDB-lite"/>
    </source>
</evidence>
<feature type="region of interest" description="Disordered" evidence="1">
    <location>
        <begin position="47"/>
        <end position="116"/>
    </location>
</feature>
<name>A0AA37F6T5_9ACTN</name>
<accession>A0AA37F6T5</accession>
<dbReference type="Proteomes" id="UP000627984">
    <property type="component" value="Unassembled WGS sequence"/>
</dbReference>
<organism evidence="2 3">
    <name type="scientific">Planomonospora parontospora</name>
    <dbReference type="NCBI Taxonomy" id="58119"/>
    <lineage>
        <taxon>Bacteria</taxon>
        <taxon>Bacillati</taxon>
        <taxon>Actinomycetota</taxon>
        <taxon>Actinomycetes</taxon>
        <taxon>Streptosporangiales</taxon>
        <taxon>Streptosporangiaceae</taxon>
        <taxon>Planomonospora</taxon>
    </lineage>
</organism>
<gene>
    <name evidence="2" type="ORF">GCM10010126_49860</name>
</gene>
<reference evidence="2" key="1">
    <citation type="journal article" date="2014" name="Int. J. Syst. Evol. Microbiol.">
        <title>Complete genome sequence of Corynebacterium casei LMG S-19264T (=DSM 44701T), isolated from a smear-ripened cheese.</title>
        <authorList>
            <consortium name="US DOE Joint Genome Institute (JGI-PGF)"/>
            <person name="Walter F."/>
            <person name="Albersmeier A."/>
            <person name="Kalinowski J."/>
            <person name="Ruckert C."/>
        </authorList>
    </citation>
    <scope>NUCLEOTIDE SEQUENCE</scope>
    <source>
        <strain evidence="2">JCM 3093</strain>
    </source>
</reference>
<evidence type="ECO:0000313" key="2">
    <source>
        <dbReference type="EMBL" id="GGK84681.1"/>
    </source>
</evidence>
<protein>
    <submittedName>
        <fullName evidence="2">Uncharacterized protein</fullName>
    </submittedName>
</protein>
<evidence type="ECO:0000313" key="3">
    <source>
        <dbReference type="Proteomes" id="UP000627984"/>
    </source>
</evidence>